<name>A0AAN9JHX1_CANGL</name>
<feature type="compositionally biased region" description="Polar residues" evidence="1">
    <location>
        <begin position="98"/>
        <end position="108"/>
    </location>
</feature>
<dbReference type="PROSITE" id="PS00900">
    <property type="entry name" value="RNA_POL_PHAGE_1"/>
    <property type="match status" value="1"/>
</dbReference>
<dbReference type="GO" id="GO:0034245">
    <property type="term" value="C:mitochondrial DNA-directed RNA polymerase complex"/>
    <property type="evidence" value="ECO:0007669"/>
    <property type="project" value="TreeGrafter"/>
</dbReference>
<keyword evidence="3" id="KW-1185">Reference proteome</keyword>
<dbReference type="AlphaFoldDB" id="A0AAN9JHX1"/>
<dbReference type="GO" id="GO:0003899">
    <property type="term" value="F:DNA-directed RNA polymerase activity"/>
    <property type="evidence" value="ECO:0007669"/>
    <property type="project" value="InterPro"/>
</dbReference>
<dbReference type="PANTHER" id="PTHR10102">
    <property type="entry name" value="DNA-DIRECTED RNA POLYMERASE, MITOCHONDRIAL"/>
    <property type="match status" value="1"/>
</dbReference>
<gene>
    <name evidence="2" type="ORF">VNO77_46886</name>
</gene>
<dbReference type="InterPro" id="IPR043502">
    <property type="entry name" value="DNA/RNA_pol_sf"/>
</dbReference>
<dbReference type="SUPFAM" id="SSF56672">
    <property type="entry name" value="DNA/RNA polymerases"/>
    <property type="match status" value="1"/>
</dbReference>
<sequence>MKERTGTELVDRVESVVDPEAVEVVVAYLPYQELETKRERRNSWEDPLADHQQRSGHILLIRDPTHTVDEASVLIFLDKVKKAIKSPIPDVQPGGRKGTQSEGEPFSSHLQLTETERVMSNLFYCLTCLYWKYGKGGGSRVSGFFRICLYSGSSTYEKMSAKWRFLFLDSIPERLRLAHMAHFMVSRRKASHLWYYQRAPQTVPTKHSAIDLAREVEFGRVGIRGLGVGISPVVGGGHYPIVDNRLPLVISYLLKDPPTRRSFQALLTQQGECFPASRSTLDYFPYPRANANGDSPGPKIQRYAPGNGSKDATGESFYGSGKGYRDALRRKKVGTFRKSQEKSLPFHSYNELLSEFGHYTLEALILYILGKVFQPLQSTKIRVAYLVDALEEQVRTEAQLLRAQRLKLKQPCSEQLSISKLETKFPFGSGLVEFMVNRNLIYIESDSSKRVDNKKGQYYLQSNLFVFCNFDVSLLPVKLNLPMVYPPIEWKSSLPNGKHPRCISDLTGGYLSTPSGQLYNRYSLMIIKLANAYNGYKFDLPAYLDFRGRIYRSGFLHFHERDLAKSLVIRANTKPLVGNDRENLKQNISSAVFHYQAFNKPRDAIKWYIEIFEDLEQFQTNQKIANLIRFSQDAKRGFQFLSHMVSLVIHDKNDNSIPIIQDASASAYQIISNLLLDETLAMKTNLIPS</sequence>
<dbReference type="GO" id="GO:0006390">
    <property type="term" value="P:mitochondrial transcription"/>
    <property type="evidence" value="ECO:0007669"/>
    <property type="project" value="TreeGrafter"/>
</dbReference>
<protein>
    <recommendedName>
        <fullName evidence="4">DNA-directed RNA polymerase</fullName>
    </recommendedName>
</protein>
<accession>A0AAN9JHX1</accession>
<dbReference type="Proteomes" id="UP001367508">
    <property type="component" value="Unassembled WGS sequence"/>
</dbReference>
<dbReference type="PANTHER" id="PTHR10102:SF8">
    <property type="entry name" value="DNA-DIRECTED RNA POLYMERASE-RELATED"/>
    <property type="match status" value="1"/>
</dbReference>
<evidence type="ECO:0008006" key="4">
    <source>
        <dbReference type="Google" id="ProtNLM"/>
    </source>
</evidence>
<evidence type="ECO:0000313" key="2">
    <source>
        <dbReference type="EMBL" id="KAK7298426.1"/>
    </source>
</evidence>
<comment type="caution">
    <text evidence="2">The sequence shown here is derived from an EMBL/GenBank/DDBJ whole genome shotgun (WGS) entry which is preliminary data.</text>
</comment>
<dbReference type="GO" id="GO:0003677">
    <property type="term" value="F:DNA binding"/>
    <property type="evidence" value="ECO:0007669"/>
    <property type="project" value="InterPro"/>
</dbReference>
<evidence type="ECO:0000256" key="1">
    <source>
        <dbReference type="SAM" id="MobiDB-lite"/>
    </source>
</evidence>
<feature type="region of interest" description="Disordered" evidence="1">
    <location>
        <begin position="87"/>
        <end position="108"/>
    </location>
</feature>
<evidence type="ECO:0000313" key="3">
    <source>
        <dbReference type="Proteomes" id="UP001367508"/>
    </source>
</evidence>
<proteinExistence type="predicted"/>
<dbReference type="InterPro" id="IPR002092">
    <property type="entry name" value="DNA-dir_Rpol_phage-type"/>
</dbReference>
<organism evidence="2 3">
    <name type="scientific">Canavalia gladiata</name>
    <name type="common">Sword bean</name>
    <name type="synonym">Dolichos gladiatus</name>
    <dbReference type="NCBI Taxonomy" id="3824"/>
    <lineage>
        <taxon>Eukaryota</taxon>
        <taxon>Viridiplantae</taxon>
        <taxon>Streptophyta</taxon>
        <taxon>Embryophyta</taxon>
        <taxon>Tracheophyta</taxon>
        <taxon>Spermatophyta</taxon>
        <taxon>Magnoliopsida</taxon>
        <taxon>eudicotyledons</taxon>
        <taxon>Gunneridae</taxon>
        <taxon>Pentapetalae</taxon>
        <taxon>rosids</taxon>
        <taxon>fabids</taxon>
        <taxon>Fabales</taxon>
        <taxon>Fabaceae</taxon>
        <taxon>Papilionoideae</taxon>
        <taxon>50 kb inversion clade</taxon>
        <taxon>NPAAA clade</taxon>
        <taxon>indigoferoid/millettioid clade</taxon>
        <taxon>Phaseoleae</taxon>
        <taxon>Canavalia</taxon>
    </lineage>
</organism>
<reference evidence="2 3" key="1">
    <citation type="submission" date="2024-01" db="EMBL/GenBank/DDBJ databases">
        <title>The genomes of 5 underutilized Papilionoideae crops provide insights into root nodulation and disease resistanc.</title>
        <authorList>
            <person name="Jiang F."/>
        </authorList>
    </citation>
    <scope>NUCLEOTIDE SEQUENCE [LARGE SCALE GENOMIC DNA]</scope>
    <source>
        <strain evidence="2">LVBAO_FW01</strain>
        <tissue evidence="2">Leaves</tissue>
    </source>
</reference>
<dbReference type="EMBL" id="JAYMYQ010000028">
    <property type="protein sequence ID" value="KAK7298426.1"/>
    <property type="molecule type" value="Genomic_DNA"/>
</dbReference>